<organism evidence="1 2">
    <name type="scientific">Panagrolaimus sp. PS1159</name>
    <dbReference type="NCBI Taxonomy" id="55785"/>
    <lineage>
        <taxon>Eukaryota</taxon>
        <taxon>Metazoa</taxon>
        <taxon>Ecdysozoa</taxon>
        <taxon>Nematoda</taxon>
        <taxon>Chromadorea</taxon>
        <taxon>Rhabditida</taxon>
        <taxon>Tylenchina</taxon>
        <taxon>Panagrolaimomorpha</taxon>
        <taxon>Panagrolaimoidea</taxon>
        <taxon>Panagrolaimidae</taxon>
        <taxon>Panagrolaimus</taxon>
    </lineage>
</organism>
<protein>
    <submittedName>
        <fullName evidence="2">Uncharacterized protein</fullName>
    </submittedName>
</protein>
<name>A0AC35FV85_9BILA</name>
<accession>A0AC35FV85</accession>
<reference evidence="2" key="1">
    <citation type="submission" date="2022-11" db="UniProtKB">
        <authorList>
            <consortium name="WormBaseParasite"/>
        </authorList>
    </citation>
    <scope>IDENTIFICATION</scope>
</reference>
<evidence type="ECO:0000313" key="1">
    <source>
        <dbReference type="Proteomes" id="UP000887580"/>
    </source>
</evidence>
<dbReference type="WBParaSite" id="PS1159_v2.g20800.t1">
    <property type="protein sequence ID" value="PS1159_v2.g20800.t1"/>
    <property type="gene ID" value="PS1159_v2.g20800"/>
</dbReference>
<sequence length="701" mass="77634">MSIAPIKTANFESIYQRSYNANLGEQHSKIDINASTSITGATTSTSSTSSRPVPFSSREKLKNTPQVLSNYFNSDPDLQFTIEGFDDNISMLKKTQTPKRSSKPLAWFLNEQLEKNSMETIMDQQQQEQQRETPSPSVGGAEDIRKCSVDSLASSINSTKISENYIRKCSVDSLASSINSTKISENCNKEDGQPVGNKKRGKKAGRQRVKKVSVNFTIAGSENKEPVTKLEKQPMAIAPASSVPNGALLMNNTKERKEDYWYYDPLSDGFYYENNGSRGWKKRNPKVHGPPPAAAPKKVPEIEKLIEQQKLQKLTNQKLLNQIGVAPSVKYYDPATDGYFFEMASVDGWRRRQAPAPSSASSSSSAITVPSSVANYEQRKPMNIPTSTINHPSSSSSMMTPNINNQHHGYHPFGSFSSTTATPVPSPAGSFMPQPPAMTNAQLEEMIVRHPSLVASMSKNRFGGIFDEPCAASNSSTTSSEELTSSPPPIISSVPEHSLLMQHFRRGQNQSQAHLQQSNSASMLINGGNNNTTSSSCQTNNAFSVGSADEPYEFYWSDNEKASSISSYDDMGDKEQSIPRENVIGGQRRPTTLSVIQDKSKPWWDTPLVDHRFDVDKFIADLPSFDDEKMLRNLTALPTPLSDRHSINQQHSNLITPLKEPSWWYGSNNANSSNNSNNQNSAARNLEKIDYDKIWRTPIIN</sequence>
<proteinExistence type="predicted"/>
<dbReference type="Proteomes" id="UP000887580">
    <property type="component" value="Unplaced"/>
</dbReference>
<evidence type="ECO:0000313" key="2">
    <source>
        <dbReference type="WBParaSite" id="PS1159_v2.g20800.t1"/>
    </source>
</evidence>